<feature type="domain" description="DUF4246" evidence="2">
    <location>
        <begin position="111"/>
        <end position="545"/>
    </location>
</feature>
<feature type="domain" description="DUF4246" evidence="3">
    <location>
        <begin position="29"/>
        <end position="100"/>
    </location>
</feature>
<gene>
    <name evidence="4" type="ORF">ABL_01177</name>
</gene>
<dbReference type="VEuPathDB" id="FungiDB:M747DRAFT_296442"/>
<dbReference type="Pfam" id="PF21666">
    <property type="entry name" value="DUF4246_N"/>
    <property type="match status" value="1"/>
</dbReference>
<dbReference type="OrthoDB" id="415532at2759"/>
<protein>
    <submittedName>
        <fullName evidence="4">Similar to An03g00240</fullName>
    </submittedName>
</protein>
<sequence>MYPSLTPSDIKQTIHGANMGSKPSSPIKLPGFNLPLNWQPKETELFPNALDYGDINDGYVGHLSTQREITMMQVMNTISEKPEWWQKVFDEGITSRWRTEVLASGQDVTPQMMDYIIIELQWKARNLQKEGLLSIFDVGVVRSDTAVSKELQKALQQAVAPLENIPAHEKDYHPGSDQKVVDLVHPSLFPLVYGRTRILPDRSITSDNSLGSIGQGVVVPVPSEDEARPSAEANTPYRRWQVEQMRAFSRQFQWLPCDVELGTESGCRIVSYINNLHPTEHEPLYRVVEQIIDAAIPLWEHSLTQVREEGNERIPYHGVSYLLHPDPEPKPEEDEDSDSEEYSERYNAWEKARPIVLPEPGRFRPPEPSWKGWVHLRQSFHETGLQVIVKLANIELTPERPDYEGGTWHLEGQLNERICATAIYYYDSHNITESTLSFRQRAGSLYDVDYDQDRHEFIHAVYGFGPDVSGNGESQITQHLGSVVCREGRLLTFPNIVQHRVSPFGLADRSRPGHRKILALFLVDPHRRIISTANVPPQQDTWARERRDAIQQVLAPKLPAELQQMVSANIPALAMTLEEAREYRVALMDERRAKQGPQNDGFEKGDFSLCEH</sequence>
<evidence type="ECO:0000256" key="1">
    <source>
        <dbReference type="SAM" id="MobiDB-lite"/>
    </source>
</evidence>
<feature type="region of interest" description="Disordered" evidence="1">
    <location>
        <begin position="591"/>
        <end position="612"/>
    </location>
</feature>
<dbReference type="VEuPathDB" id="FungiDB:ATCC64974_82670"/>
<dbReference type="InterPro" id="IPR049192">
    <property type="entry name" value="DUF4246_C"/>
</dbReference>
<evidence type="ECO:0000259" key="2">
    <source>
        <dbReference type="Pfam" id="PF14033"/>
    </source>
</evidence>
<proteinExistence type="predicted"/>
<dbReference type="VEuPathDB" id="FungiDB:ASPNIDRAFT2_1109297"/>
<comment type="caution">
    <text evidence="4">The sequence shown here is derived from an EMBL/GenBank/DDBJ whole genome shotgun (WGS) entry which is preliminary data.</text>
</comment>
<dbReference type="PANTHER" id="PTHR33119">
    <property type="entry name" value="IFI3P"/>
    <property type="match status" value="1"/>
</dbReference>
<evidence type="ECO:0000313" key="4">
    <source>
        <dbReference type="EMBL" id="GAQ35509.1"/>
    </source>
</evidence>
<dbReference type="PANTHER" id="PTHR33119:SF1">
    <property type="entry name" value="FE2OG DIOXYGENASE DOMAIN-CONTAINING PROTEIN"/>
    <property type="match status" value="1"/>
</dbReference>
<dbReference type="AlphaFoldDB" id="A0A100I6A6"/>
<dbReference type="InterPro" id="IPR049207">
    <property type="entry name" value="DUF4246_N"/>
</dbReference>
<evidence type="ECO:0000313" key="5">
    <source>
        <dbReference type="Proteomes" id="UP000068243"/>
    </source>
</evidence>
<dbReference type="OMA" id="QDRHEFI"/>
<name>A0A100I6A6_ASPNG</name>
<organism evidence="4 5">
    <name type="scientific">Aspergillus niger</name>
    <dbReference type="NCBI Taxonomy" id="5061"/>
    <lineage>
        <taxon>Eukaryota</taxon>
        <taxon>Fungi</taxon>
        <taxon>Dikarya</taxon>
        <taxon>Ascomycota</taxon>
        <taxon>Pezizomycotina</taxon>
        <taxon>Eurotiomycetes</taxon>
        <taxon>Eurotiomycetidae</taxon>
        <taxon>Eurotiales</taxon>
        <taxon>Aspergillaceae</taxon>
        <taxon>Aspergillus</taxon>
        <taxon>Aspergillus subgen. Circumdati</taxon>
    </lineage>
</organism>
<feature type="region of interest" description="Disordered" evidence="1">
    <location>
        <begin position="320"/>
        <end position="344"/>
    </location>
</feature>
<dbReference type="Proteomes" id="UP000068243">
    <property type="component" value="Unassembled WGS sequence"/>
</dbReference>
<dbReference type="VEuPathDB" id="FungiDB:An03g00240"/>
<feature type="compositionally biased region" description="Basic and acidic residues" evidence="1">
    <location>
        <begin position="601"/>
        <end position="612"/>
    </location>
</feature>
<evidence type="ECO:0000259" key="3">
    <source>
        <dbReference type="Pfam" id="PF21666"/>
    </source>
</evidence>
<accession>A0A100I6A6</accession>
<dbReference type="InterPro" id="IPR025340">
    <property type="entry name" value="DUF4246"/>
</dbReference>
<feature type="compositionally biased region" description="Acidic residues" evidence="1">
    <location>
        <begin position="331"/>
        <end position="341"/>
    </location>
</feature>
<reference evidence="5" key="1">
    <citation type="journal article" date="2016" name="Genome Announc.">
        <title>Draft genome sequence of Aspergillus niger strain An76.</title>
        <authorList>
            <person name="Gong W."/>
            <person name="Cheng Z."/>
            <person name="Zhang H."/>
            <person name="Liu L."/>
            <person name="Gao P."/>
            <person name="Wang L."/>
        </authorList>
    </citation>
    <scope>NUCLEOTIDE SEQUENCE [LARGE SCALE GENOMIC DNA]</scope>
    <source>
        <strain evidence="5">An76</strain>
    </source>
</reference>
<dbReference type="EMBL" id="BCMY01000002">
    <property type="protein sequence ID" value="GAQ35509.1"/>
    <property type="molecule type" value="Genomic_DNA"/>
</dbReference>
<dbReference type="Pfam" id="PF14033">
    <property type="entry name" value="DUF4246"/>
    <property type="match status" value="1"/>
</dbReference>